<dbReference type="Proteomes" id="UP001237642">
    <property type="component" value="Unassembled WGS sequence"/>
</dbReference>
<dbReference type="AlphaFoldDB" id="A0AAD8IA73"/>
<dbReference type="PANTHER" id="PTHR35766:SF1">
    <property type="entry name" value="OS08G0543600 PROTEIN"/>
    <property type="match status" value="1"/>
</dbReference>
<organism evidence="2 3">
    <name type="scientific">Heracleum sosnowskyi</name>
    <dbReference type="NCBI Taxonomy" id="360622"/>
    <lineage>
        <taxon>Eukaryota</taxon>
        <taxon>Viridiplantae</taxon>
        <taxon>Streptophyta</taxon>
        <taxon>Embryophyta</taxon>
        <taxon>Tracheophyta</taxon>
        <taxon>Spermatophyta</taxon>
        <taxon>Magnoliopsida</taxon>
        <taxon>eudicotyledons</taxon>
        <taxon>Gunneridae</taxon>
        <taxon>Pentapetalae</taxon>
        <taxon>asterids</taxon>
        <taxon>campanulids</taxon>
        <taxon>Apiales</taxon>
        <taxon>Apiaceae</taxon>
        <taxon>Apioideae</taxon>
        <taxon>apioid superclade</taxon>
        <taxon>Tordylieae</taxon>
        <taxon>Tordyliinae</taxon>
        <taxon>Heracleum</taxon>
    </lineage>
</organism>
<keyword evidence="3" id="KW-1185">Reference proteome</keyword>
<gene>
    <name evidence="2" type="ORF">POM88_019734</name>
</gene>
<feature type="domain" description="Plastocyanin-like" evidence="1">
    <location>
        <begin position="92"/>
        <end position="155"/>
    </location>
</feature>
<dbReference type="SUPFAM" id="SSF49503">
    <property type="entry name" value="Cupredoxins"/>
    <property type="match status" value="1"/>
</dbReference>
<sequence length="165" mass="18366">MIFFLVSYYKTNYVADVPIVPQSLVGMPTYRPGQVAALHPFLMHQQALPESGPTHVPQSHTAYFHSRLEGLEVSESLVVPGIPVPFPDPAGDYTVLIRDWYKSNHTKLKAPLDSGRKLPFPDGILINGRGPNGVSFNVEQGKTYRLRISNVGLQHFSILHQFISS</sequence>
<accession>A0AAD8IA73</accession>
<protein>
    <recommendedName>
        <fullName evidence="1">Plastocyanin-like domain-containing protein</fullName>
    </recommendedName>
</protein>
<dbReference type="InterPro" id="IPR008972">
    <property type="entry name" value="Cupredoxin"/>
</dbReference>
<dbReference type="PANTHER" id="PTHR35766">
    <property type="entry name" value="OS08G0543600 PROTEIN"/>
    <property type="match status" value="1"/>
</dbReference>
<comment type="caution">
    <text evidence="2">The sequence shown here is derived from an EMBL/GenBank/DDBJ whole genome shotgun (WGS) entry which is preliminary data.</text>
</comment>
<evidence type="ECO:0000313" key="3">
    <source>
        <dbReference type="Proteomes" id="UP001237642"/>
    </source>
</evidence>
<dbReference type="Pfam" id="PF00394">
    <property type="entry name" value="Cu-oxidase"/>
    <property type="match status" value="1"/>
</dbReference>
<reference evidence="2" key="2">
    <citation type="submission" date="2023-05" db="EMBL/GenBank/DDBJ databases">
        <authorList>
            <person name="Schelkunov M.I."/>
        </authorList>
    </citation>
    <scope>NUCLEOTIDE SEQUENCE</scope>
    <source>
        <strain evidence="2">Hsosn_3</strain>
        <tissue evidence="2">Leaf</tissue>
    </source>
</reference>
<reference evidence="2" key="1">
    <citation type="submission" date="2023-02" db="EMBL/GenBank/DDBJ databases">
        <title>Genome of toxic invasive species Heracleum sosnowskyi carries increased number of genes despite the absence of recent whole-genome duplications.</title>
        <authorList>
            <person name="Schelkunov M."/>
            <person name="Shtratnikova V."/>
            <person name="Makarenko M."/>
            <person name="Klepikova A."/>
            <person name="Omelchenko D."/>
            <person name="Novikova G."/>
            <person name="Obukhova E."/>
            <person name="Bogdanov V."/>
            <person name="Penin A."/>
            <person name="Logacheva M."/>
        </authorList>
    </citation>
    <scope>NUCLEOTIDE SEQUENCE</scope>
    <source>
        <strain evidence="2">Hsosn_3</strain>
        <tissue evidence="2">Leaf</tissue>
    </source>
</reference>
<evidence type="ECO:0000313" key="2">
    <source>
        <dbReference type="EMBL" id="KAK1381999.1"/>
    </source>
</evidence>
<dbReference type="Gene3D" id="2.60.40.420">
    <property type="entry name" value="Cupredoxins - blue copper proteins"/>
    <property type="match status" value="1"/>
</dbReference>
<name>A0AAD8IA73_9APIA</name>
<evidence type="ECO:0000259" key="1">
    <source>
        <dbReference type="Pfam" id="PF00394"/>
    </source>
</evidence>
<proteinExistence type="predicted"/>
<dbReference type="InterPro" id="IPR001117">
    <property type="entry name" value="Cu-oxidase_2nd"/>
</dbReference>
<dbReference type="EMBL" id="JAUIZM010000005">
    <property type="protein sequence ID" value="KAK1381999.1"/>
    <property type="molecule type" value="Genomic_DNA"/>
</dbReference>